<gene>
    <name evidence="3" type="ORF">AB8U03_12425</name>
</gene>
<proteinExistence type="predicted"/>
<dbReference type="PROSITE" id="PS50883">
    <property type="entry name" value="EAL"/>
    <property type="match status" value="1"/>
</dbReference>
<dbReference type="Pfam" id="PF00990">
    <property type="entry name" value="GGDEF"/>
    <property type="match status" value="1"/>
</dbReference>
<evidence type="ECO:0000259" key="2">
    <source>
        <dbReference type="PROSITE" id="PS50887"/>
    </source>
</evidence>
<dbReference type="CDD" id="cd01948">
    <property type="entry name" value="EAL"/>
    <property type="match status" value="1"/>
</dbReference>
<dbReference type="SUPFAM" id="SSF141868">
    <property type="entry name" value="EAL domain-like"/>
    <property type="match status" value="1"/>
</dbReference>
<keyword evidence="4" id="KW-1185">Reference proteome</keyword>
<dbReference type="InterPro" id="IPR001633">
    <property type="entry name" value="EAL_dom"/>
</dbReference>
<dbReference type="InterPro" id="IPR029787">
    <property type="entry name" value="Nucleotide_cyclase"/>
</dbReference>
<dbReference type="PANTHER" id="PTHR33121:SF71">
    <property type="entry name" value="OXYGEN SENSOR PROTEIN DOSP"/>
    <property type="match status" value="1"/>
</dbReference>
<organism evidence="3 4">
    <name type="scientific">Clostridium moutaii</name>
    <dbReference type="NCBI Taxonomy" id="3240932"/>
    <lineage>
        <taxon>Bacteria</taxon>
        <taxon>Bacillati</taxon>
        <taxon>Bacillota</taxon>
        <taxon>Clostridia</taxon>
        <taxon>Eubacteriales</taxon>
        <taxon>Clostridiaceae</taxon>
        <taxon>Clostridium</taxon>
    </lineage>
</organism>
<reference evidence="3 4" key="1">
    <citation type="submission" date="2024-08" db="EMBL/GenBank/DDBJ databases">
        <title>Clostridium lapicellarii sp. nov., and Clostridium renhuaiense sp. nov., two species isolated from the mud in a fermentation cellar used for producing sauce-flavour Chinese liquors.</title>
        <authorList>
            <person name="Yang F."/>
            <person name="Wang H."/>
            <person name="Chen L.Q."/>
            <person name="Zhou N."/>
            <person name="Lu J.J."/>
            <person name="Pu X.X."/>
            <person name="Wan B."/>
            <person name="Wang L."/>
            <person name="Liu S.J."/>
        </authorList>
    </citation>
    <scope>NUCLEOTIDE SEQUENCE [LARGE SCALE GENOMIC DNA]</scope>
    <source>
        <strain evidence="3 4">MT-5</strain>
    </source>
</reference>
<dbReference type="CDD" id="cd01949">
    <property type="entry name" value="GGDEF"/>
    <property type="match status" value="1"/>
</dbReference>
<dbReference type="SMART" id="SM00052">
    <property type="entry name" value="EAL"/>
    <property type="match status" value="1"/>
</dbReference>
<dbReference type="InterPro" id="IPR018771">
    <property type="entry name" value="PocR_dom"/>
</dbReference>
<feature type="domain" description="EAL" evidence="1">
    <location>
        <begin position="371"/>
        <end position="625"/>
    </location>
</feature>
<dbReference type="Proteomes" id="UP001564657">
    <property type="component" value="Unassembled WGS sequence"/>
</dbReference>
<dbReference type="PROSITE" id="PS50887">
    <property type="entry name" value="GGDEF"/>
    <property type="match status" value="1"/>
</dbReference>
<accession>A0ABV4BQE0</accession>
<dbReference type="InterPro" id="IPR000160">
    <property type="entry name" value="GGDEF_dom"/>
</dbReference>
<dbReference type="EMBL" id="JBGEWD010000012">
    <property type="protein sequence ID" value="MEY8000981.1"/>
    <property type="molecule type" value="Genomic_DNA"/>
</dbReference>
<name>A0ABV4BQE0_9CLOT</name>
<dbReference type="PANTHER" id="PTHR33121">
    <property type="entry name" value="CYCLIC DI-GMP PHOSPHODIESTERASE PDEF"/>
    <property type="match status" value="1"/>
</dbReference>
<dbReference type="InterPro" id="IPR043128">
    <property type="entry name" value="Rev_trsase/Diguanyl_cyclase"/>
</dbReference>
<sequence length="628" mass="73017">MEYRLSNVVDIPEFKDLMESFYSITGISCLIKYINGDVFNVPFKSHLYPGSVCDGHEEDILKQIDRGNKIGIYKHYNGLIYIGIPIIINKKHIATTFLNPVFFEESYRKNAIEESDEFGPGNREYINRIMRVPVISEKNMKKIINFFRNEFMVLAKLEYRLIEDSDRTKVTSENYTELYSTYEQLYASYKKFRLRYDEMAKMAYYDQLTNLYNWNYFMKEVENQIKKYPRSSFSIFQIELNNFKSINDIFGYEYGDKLLKKIGNTLKKLNIGIVSRMGGDGFLLLKREMNDKIELNDLAKYIVDTISGLWNFDGNEALVSANIGITVFPRDGNKVAKLIRNADIALNKAKLSGQNSYRLFEKSMYDEILKKTELERELRKAIKNNEFILYYQPQVDIKTKKVVGFEALIRWNSPILGWVMPLEFINLAEETGIIVSIGEWVLKTACIQNKKWKDKGYSYDFISINVSPIQLKDSNFLSTVRKVLEETDLKPEYLEVEITESVMMESLELNLGVITELKNMGVRVALDDFGSGYSSLNYLKSIPINTLKIDKTFIDGICKHSYEDIITGEIIKLAHKMKLEVVAEGVEMEEQIKYLEGENCNKIQGYYFGKPMPPEDINMFLEKKDLQL</sequence>
<dbReference type="InterPro" id="IPR050706">
    <property type="entry name" value="Cyclic-di-GMP_PDE-like"/>
</dbReference>
<dbReference type="SUPFAM" id="SSF55073">
    <property type="entry name" value="Nucleotide cyclase"/>
    <property type="match status" value="1"/>
</dbReference>
<feature type="domain" description="GGDEF" evidence="2">
    <location>
        <begin position="231"/>
        <end position="362"/>
    </location>
</feature>
<evidence type="ECO:0000313" key="4">
    <source>
        <dbReference type="Proteomes" id="UP001564657"/>
    </source>
</evidence>
<evidence type="ECO:0000259" key="1">
    <source>
        <dbReference type="PROSITE" id="PS50883"/>
    </source>
</evidence>
<dbReference type="SMART" id="SM00267">
    <property type="entry name" value="GGDEF"/>
    <property type="match status" value="1"/>
</dbReference>
<evidence type="ECO:0000313" key="3">
    <source>
        <dbReference type="EMBL" id="MEY8000981.1"/>
    </source>
</evidence>
<dbReference type="Pfam" id="PF10114">
    <property type="entry name" value="PocR"/>
    <property type="match status" value="1"/>
</dbReference>
<protein>
    <submittedName>
        <fullName evidence="3">EAL domain-containing protein</fullName>
    </submittedName>
</protein>
<dbReference type="Gene3D" id="3.30.70.270">
    <property type="match status" value="1"/>
</dbReference>
<comment type="caution">
    <text evidence="3">The sequence shown here is derived from an EMBL/GenBank/DDBJ whole genome shotgun (WGS) entry which is preliminary data.</text>
</comment>
<dbReference type="InterPro" id="IPR035919">
    <property type="entry name" value="EAL_sf"/>
</dbReference>
<dbReference type="Gene3D" id="3.20.20.450">
    <property type="entry name" value="EAL domain"/>
    <property type="match status" value="1"/>
</dbReference>
<dbReference type="Pfam" id="PF00563">
    <property type="entry name" value="EAL"/>
    <property type="match status" value="1"/>
</dbReference>
<dbReference type="NCBIfam" id="TIGR00254">
    <property type="entry name" value="GGDEF"/>
    <property type="match status" value="1"/>
</dbReference>